<dbReference type="InterPro" id="IPR001164">
    <property type="entry name" value="ArfGAP_dom"/>
</dbReference>
<keyword evidence="7" id="KW-1185">Reference proteome</keyword>
<keyword evidence="2 4" id="KW-0863">Zinc-finger</keyword>
<evidence type="ECO:0000256" key="2">
    <source>
        <dbReference type="ARBA" id="ARBA00022771"/>
    </source>
</evidence>
<keyword evidence="1" id="KW-0479">Metal-binding</keyword>
<feature type="domain" description="Arf-GAP" evidence="5">
    <location>
        <begin position="31"/>
        <end position="152"/>
    </location>
</feature>
<dbReference type="GO" id="GO:0005096">
    <property type="term" value="F:GTPase activator activity"/>
    <property type="evidence" value="ECO:0007669"/>
    <property type="project" value="InterPro"/>
</dbReference>
<dbReference type="Proteomes" id="UP001234989">
    <property type="component" value="Chromosome 12"/>
</dbReference>
<proteinExistence type="predicted"/>
<gene>
    <name evidence="6" type="ORF">MTR67_051990</name>
</gene>
<sequence length="307" mass="34406">MSNNTYAGSLNVQGSVNDENVLTFIIVNNLDSVSKILREVPGNDKCSDCGASEPDWASLNLGILICIECSGIHQNLGVHISKVRSITLDVRVWEPTILDLFRTLGNSYCNSMWEKLLQLPSDGLTNVDAIQSASKPSLKDAFHEKEKYILAKVYFLAYFKGFPSPCYTFYPFLIPSRRASELSICNGLPDWLIRNHRLIVSLSRKNGRDKIQRCSFNDLFDIPVCNLESGTWNCNLQQSAIWNLEHGIVICSNLQSGVWNCNVQSGIQKICSLQSVIWNSCNLELLASSITATICFVVHFKCVGKWR</sequence>
<dbReference type="PROSITE" id="PS50115">
    <property type="entry name" value="ARFGAP"/>
    <property type="match status" value="1"/>
</dbReference>
<keyword evidence="3" id="KW-0862">Zinc</keyword>
<dbReference type="CDD" id="cd08204">
    <property type="entry name" value="ArfGap"/>
    <property type="match status" value="1"/>
</dbReference>
<evidence type="ECO:0000256" key="3">
    <source>
        <dbReference type="ARBA" id="ARBA00022833"/>
    </source>
</evidence>
<dbReference type="PRINTS" id="PR00405">
    <property type="entry name" value="REVINTRACTNG"/>
</dbReference>
<dbReference type="EMBL" id="CP133623">
    <property type="protein sequence ID" value="WMV58605.1"/>
    <property type="molecule type" value="Genomic_DNA"/>
</dbReference>
<reference evidence="6" key="1">
    <citation type="submission" date="2023-08" db="EMBL/GenBank/DDBJ databases">
        <title>A de novo genome assembly of Solanum verrucosum Schlechtendal, a Mexican diploid species geographically isolated from the other diploid A-genome species in potato relatives.</title>
        <authorList>
            <person name="Hosaka K."/>
        </authorList>
    </citation>
    <scope>NUCLEOTIDE SEQUENCE</scope>
    <source>
        <tissue evidence="6">Young leaves</tissue>
    </source>
</reference>
<accession>A0AAF0V658</accession>
<organism evidence="6 7">
    <name type="scientific">Solanum verrucosum</name>
    <dbReference type="NCBI Taxonomy" id="315347"/>
    <lineage>
        <taxon>Eukaryota</taxon>
        <taxon>Viridiplantae</taxon>
        <taxon>Streptophyta</taxon>
        <taxon>Embryophyta</taxon>
        <taxon>Tracheophyta</taxon>
        <taxon>Spermatophyta</taxon>
        <taxon>Magnoliopsida</taxon>
        <taxon>eudicotyledons</taxon>
        <taxon>Gunneridae</taxon>
        <taxon>Pentapetalae</taxon>
        <taxon>asterids</taxon>
        <taxon>lamiids</taxon>
        <taxon>Solanales</taxon>
        <taxon>Solanaceae</taxon>
        <taxon>Solanoideae</taxon>
        <taxon>Solaneae</taxon>
        <taxon>Solanum</taxon>
    </lineage>
</organism>
<dbReference type="Gene3D" id="1.10.220.150">
    <property type="entry name" value="Arf GTPase activating protein"/>
    <property type="match status" value="1"/>
</dbReference>
<dbReference type="PANTHER" id="PTHR23180:SF244">
    <property type="entry name" value="ADP-RIBOSYLATION FACTOR GTPASE-ACTIVATING PROTEIN AGD2"/>
    <property type="match status" value="1"/>
</dbReference>
<evidence type="ECO:0000256" key="1">
    <source>
        <dbReference type="ARBA" id="ARBA00022723"/>
    </source>
</evidence>
<dbReference type="GO" id="GO:0008270">
    <property type="term" value="F:zinc ion binding"/>
    <property type="evidence" value="ECO:0007669"/>
    <property type="project" value="UniProtKB-KW"/>
</dbReference>
<evidence type="ECO:0000259" key="5">
    <source>
        <dbReference type="PROSITE" id="PS50115"/>
    </source>
</evidence>
<evidence type="ECO:0000313" key="7">
    <source>
        <dbReference type="Proteomes" id="UP001234989"/>
    </source>
</evidence>
<evidence type="ECO:0000313" key="6">
    <source>
        <dbReference type="EMBL" id="WMV58605.1"/>
    </source>
</evidence>
<name>A0AAF0V658_SOLVR</name>
<dbReference type="InterPro" id="IPR045258">
    <property type="entry name" value="ACAP1/2/3-like"/>
</dbReference>
<evidence type="ECO:0000256" key="4">
    <source>
        <dbReference type="PROSITE-ProRule" id="PRU00288"/>
    </source>
</evidence>
<dbReference type="InterPro" id="IPR038508">
    <property type="entry name" value="ArfGAP_dom_sf"/>
</dbReference>
<dbReference type="SUPFAM" id="SSF57863">
    <property type="entry name" value="ArfGap/RecO-like zinc finger"/>
    <property type="match status" value="1"/>
</dbReference>
<dbReference type="SMART" id="SM00105">
    <property type="entry name" value="ArfGap"/>
    <property type="match status" value="1"/>
</dbReference>
<dbReference type="AlphaFoldDB" id="A0AAF0V658"/>
<dbReference type="InterPro" id="IPR037278">
    <property type="entry name" value="ARFGAP/RecO"/>
</dbReference>
<dbReference type="Pfam" id="PF01412">
    <property type="entry name" value="ArfGap"/>
    <property type="match status" value="1"/>
</dbReference>
<protein>
    <recommendedName>
        <fullName evidence="5">Arf-GAP domain-containing protein</fullName>
    </recommendedName>
</protein>
<dbReference type="PANTHER" id="PTHR23180">
    <property type="entry name" value="CENTAURIN/ARF"/>
    <property type="match status" value="1"/>
</dbReference>